<accession>A0A3R7XT86</accession>
<comment type="caution">
    <text evidence="1">The sequence shown here is derived from an EMBL/GenBank/DDBJ whole genome shotgun (WGS) entry which is preliminary data.</text>
</comment>
<dbReference type="Proteomes" id="UP000284702">
    <property type="component" value="Unassembled WGS sequence"/>
</dbReference>
<evidence type="ECO:0000313" key="1">
    <source>
        <dbReference type="EMBL" id="RQM13066.1"/>
    </source>
</evidence>
<organism evidence="1 2">
    <name type="scientific">Aphanomyces astaci</name>
    <name type="common">Crayfish plague agent</name>
    <dbReference type="NCBI Taxonomy" id="112090"/>
    <lineage>
        <taxon>Eukaryota</taxon>
        <taxon>Sar</taxon>
        <taxon>Stramenopiles</taxon>
        <taxon>Oomycota</taxon>
        <taxon>Saprolegniomycetes</taxon>
        <taxon>Saprolegniales</taxon>
        <taxon>Verrucalvaceae</taxon>
        <taxon>Aphanomyces</taxon>
    </lineage>
</organism>
<sequence length="154" mass="17841">MNVARSFSKFTRKQSMHFRARLVLKVDGKLKQSKKSYDLLVDKNMVCFKDSGTFKRSFPKPDTVVVGKHVARIQQGSRYFLCRFPDRPSLLRCVAMLGEMGVTIVDYYDLTHQDSTKQLRVAYCVRYMGNATQFTQDSRDVQSSLHRALFDPTR</sequence>
<protein>
    <submittedName>
        <fullName evidence="1">Uncharacterized protein</fullName>
    </submittedName>
</protein>
<gene>
    <name evidence="1" type="ORF">B5M09_008380</name>
</gene>
<dbReference type="AlphaFoldDB" id="A0A3R7XT86"/>
<proteinExistence type="predicted"/>
<dbReference type="VEuPathDB" id="FungiDB:H257_03474"/>
<evidence type="ECO:0000313" key="2">
    <source>
        <dbReference type="Proteomes" id="UP000284702"/>
    </source>
</evidence>
<dbReference type="EMBL" id="MZMZ02005768">
    <property type="protein sequence ID" value="RQM13066.1"/>
    <property type="molecule type" value="Genomic_DNA"/>
</dbReference>
<keyword evidence="2" id="KW-1185">Reference proteome</keyword>
<reference evidence="1" key="1">
    <citation type="submission" date="2018-07" db="EMBL/GenBank/DDBJ databases">
        <title>Annotation of Aphanomyces astaci genome assembly.</title>
        <authorList>
            <person name="Studholme D.J."/>
        </authorList>
    </citation>
    <scope>NUCLEOTIDE SEQUENCE [LARGE SCALE GENOMIC DNA]</scope>
    <source>
        <strain evidence="1">Pc</strain>
    </source>
</reference>
<name>A0A3R7XT86_APHAT</name>